<keyword evidence="1" id="KW-1133">Transmembrane helix</keyword>
<keyword evidence="3" id="KW-1185">Reference proteome</keyword>
<proteinExistence type="predicted"/>
<feature type="transmembrane region" description="Helical" evidence="1">
    <location>
        <begin position="20"/>
        <end position="39"/>
    </location>
</feature>
<protein>
    <submittedName>
        <fullName evidence="2">Uncharacterized protein</fullName>
    </submittedName>
</protein>
<dbReference type="EMBL" id="CP147920">
    <property type="protein sequence ID" value="XAU14002.1"/>
    <property type="molecule type" value="Genomic_DNA"/>
</dbReference>
<keyword evidence="1" id="KW-0472">Membrane</keyword>
<sequence length="47" mass="5101">MGPANLPPDSAGHLNTAALPGFMVWAGVIICLVAFAWYLEKQRNDDE</sequence>
<dbReference type="Proteomes" id="UP001447842">
    <property type="component" value="Chromosome"/>
</dbReference>
<name>A0ABZ3H9C8_9BACT</name>
<evidence type="ECO:0000256" key="1">
    <source>
        <dbReference type="SAM" id="Phobius"/>
    </source>
</evidence>
<evidence type="ECO:0000313" key="2">
    <source>
        <dbReference type="EMBL" id="XAU14002.1"/>
    </source>
</evidence>
<evidence type="ECO:0000313" key="3">
    <source>
        <dbReference type="Proteomes" id="UP001447842"/>
    </source>
</evidence>
<organism evidence="2 3">
    <name type="scientific">Sulfurimonas diazotrophicus</name>
    <dbReference type="NCBI Taxonomy" id="3131939"/>
    <lineage>
        <taxon>Bacteria</taxon>
        <taxon>Pseudomonadati</taxon>
        <taxon>Campylobacterota</taxon>
        <taxon>Epsilonproteobacteria</taxon>
        <taxon>Campylobacterales</taxon>
        <taxon>Sulfurimonadaceae</taxon>
        <taxon>Sulfurimonas</taxon>
    </lineage>
</organism>
<dbReference type="RefSeq" id="WP_345971825.1">
    <property type="nucleotide sequence ID" value="NZ_CP147920.1"/>
</dbReference>
<accession>A0ABZ3H9C8</accession>
<keyword evidence="1" id="KW-0812">Transmembrane</keyword>
<gene>
    <name evidence="2" type="ORF">WCY31_06995</name>
</gene>
<reference evidence="2 3" key="1">
    <citation type="submission" date="2024-03" db="EMBL/GenBank/DDBJ databases">
        <title>Sulfurimonas sp. HSL3-1.</title>
        <authorList>
            <person name="Wang S."/>
        </authorList>
    </citation>
    <scope>NUCLEOTIDE SEQUENCE [LARGE SCALE GENOMIC DNA]</scope>
    <source>
        <strain evidence="2 3">HSL3-1</strain>
    </source>
</reference>